<dbReference type="CDD" id="cd01276">
    <property type="entry name" value="PKCI_related"/>
    <property type="match status" value="1"/>
</dbReference>
<dbReference type="AlphaFoldDB" id="A0A847SHN3"/>
<gene>
    <name evidence="5" type="ORF">HF682_17035</name>
</gene>
<dbReference type="Pfam" id="PF01230">
    <property type="entry name" value="HIT"/>
    <property type="match status" value="1"/>
</dbReference>
<accession>A0A847SHN3</accession>
<dbReference type="InterPro" id="IPR001310">
    <property type="entry name" value="Histidine_triad_HIT"/>
</dbReference>
<feature type="active site" description="Tele-AMP-histidine intermediate" evidence="1">
    <location>
        <position position="99"/>
    </location>
</feature>
<evidence type="ECO:0000313" key="5">
    <source>
        <dbReference type="EMBL" id="NLR76876.1"/>
    </source>
</evidence>
<dbReference type="PROSITE" id="PS51084">
    <property type="entry name" value="HIT_2"/>
    <property type="match status" value="1"/>
</dbReference>
<dbReference type="InterPro" id="IPR011146">
    <property type="entry name" value="HIT-like"/>
</dbReference>
<organism evidence="5 6">
    <name type="scientific">Leeia aquatica</name>
    <dbReference type="NCBI Taxonomy" id="2725557"/>
    <lineage>
        <taxon>Bacteria</taxon>
        <taxon>Pseudomonadati</taxon>
        <taxon>Pseudomonadota</taxon>
        <taxon>Betaproteobacteria</taxon>
        <taxon>Neisseriales</taxon>
        <taxon>Leeiaceae</taxon>
        <taxon>Leeia</taxon>
    </lineage>
</organism>
<dbReference type="PROSITE" id="PS00892">
    <property type="entry name" value="HIT_1"/>
    <property type="match status" value="1"/>
</dbReference>
<feature type="domain" description="HIT" evidence="4">
    <location>
        <begin position="5"/>
        <end position="110"/>
    </location>
</feature>
<feature type="short sequence motif" description="Histidine triad motif" evidence="2 3">
    <location>
        <begin position="97"/>
        <end position="101"/>
    </location>
</feature>
<evidence type="ECO:0000256" key="2">
    <source>
        <dbReference type="PIRSR" id="PIRSR601310-3"/>
    </source>
</evidence>
<dbReference type="PANTHER" id="PTHR23089">
    <property type="entry name" value="HISTIDINE TRIAD HIT PROTEIN"/>
    <property type="match status" value="1"/>
</dbReference>
<dbReference type="EMBL" id="JABAIM010000005">
    <property type="protein sequence ID" value="NLR76876.1"/>
    <property type="molecule type" value="Genomic_DNA"/>
</dbReference>
<dbReference type="Gene3D" id="3.30.428.10">
    <property type="entry name" value="HIT-like"/>
    <property type="match status" value="1"/>
</dbReference>
<proteinExistence type="predicted"/>
<dbReference type="Proteomes" id="UP000587991">
    <property type="component" value="Unassembled WGS sequence"/>
</dbReference>
<dbReference type="SUPFAM" id="SSF54197">
    <property type="entry name" value="HIT-like"/>
    <property type="match status" value="1"/>
</dbReference>
<keyword evidence="6" id="KW-1185">Reference proteome</keyword>
<reference evidence="5 6" key="1">
    <citation type="submission" date="2020-04" db="EMBL/GenBank/DDBJ databases">
        <title>Draft genome of Leeia sp. IMCC25680.</title>
        <authorList>
            <person name="Song J."/>
            <person name="Cho J.-C."/>
        </authorList>
    </citation>
    <scope>NUCLEOTIDE SEQUENCE [LARGE SCALE GENOMIC DNA]</scope>
    <source>
        <strain evidence="5 6">IMCC25680</strain>
    </source>
</reference>
<sequence length="110" mass="12040">MDDCLFCKISRGEIPSRKVYEDDEVLAFHDIRPAARVHFLIIPKLHIESMLSVEPAHAALMGKLMTLVPQLAREQGLGEGFKVNINTGRAGGQEVFHLHLHVFGGGPAAA</sequence>
<dbReference type="InterPro" id="IPR019808">
    <property type="entry name" value="Histidine_triad_CS"/>
</dbReference>
<dbReference type="InterPro" id="IPR036265">
    <property type="entry name" value="HIT-like_sf"/>
</dbReference>
<dbReference type="PRINTS" id="PR00332">
    <property type="entry name" value="HISTRIAD"/>
</dbReference>
<evidence type="ECO:0000259" key="4">
    <source>
        <dbReference type="PROSITE" id="PS51084"/>
    </source>
</evidence>
<protein>
    <submittedName>
        <fullName evidence="5">Histidine triad nucleotide-binding protein</fullName>
    </submittedName>
</protein>
<dbReference type="GO" id="GO:0003824">
    <property type="term" value="F:catalytic activity"/>
    <property type="evidence" value="ECO:0007669"/>
    <property type="project" value="InterPro"/>
</dbReference>
<comment type="caution">
    <text evidence="5">The sequence shown here is derived from an EMBL/GenBank/DDBJ whole genome shotgun (WGS) entry which is preliminary data.</text>
</comment>
<evidence type="ECO:0000256" key="3">
    <source>
        <dbReference type="PROSITE-ProRule" id="PRU00464"/>
    </source>
</evidence>
<dbReference type="RefSeq" id="WP_168878546.1">
    <property type="nucleotide sequence ID" value="NZ_JABAIM010000005.1"/>
</dbReference>
<name>A0A847SHN3_9NEIS</name>
<evidence type="ECO:0000313" key="6">
    <source>
        <dbReference type="Proteomes" id="UP000587991"/>
    </source>
</evidence>
<evidence type="ECO:0000256" key="1">
    <source>
        <dbReference type="PIRSR" id="PIRSR601310-1"/>
    </source>
</evidence>